<comment type="caution">
    <text evidence="1">The sequence shown here is derived from an EMBL/GenBank/DDBJ whole genome shotgun (WGS) entry which is preliminary data.</text>
</comment>
<evidence type="ECO:0000313" key="1">
    <source>
        <dbReference type="EMBL" id="KAI4457956.1"/>
    </source>
</evidence>
<evidence type="ECO:0000313" key="2">
    <source>
        <dbReference type="Proteomes" id="UP001056778"/>
    </source>
</evidence>
<reference evidence="1" key="1">
    <citation type="submission" date="2022-04" db="EMBL/GenBank/DDBJ databases">
        <title>Chromosome-scale genome assembly of Holotrichia oblita Faldermann.</title>
        <authorList>
            <person name="Rongchong L."/>
        </authorList>
    </citation>
    <scope>NUCLEOTIDE SEQUENCE</scope>
    <source>
        <strain evidence="1">81SQS9</strain>
    </source>
</reference>
<proteinExistence type="predicted"/>
<organism evidence="1 2">
    <name type="scientific">Holotrichia oblita</name>
    <name type="common">Chafer beetle</name>
    <dbReference type="NCBI Taxonomy" id="644536"/>
    <lineage>
        <taxon>Eukaryota</taxon>
        <taxon>Metazoa</taxon>
        <taxon>Ecdysozoa</taxon>
        <taxon>Arthropoda</taxon>
        <taxon>Hexapoda</taxon>
        <taxon>Insecta</taxon>
        <taxon>Pterygota</taxon>
        <taxon>Neoptera</taxon>
        <taxon>Endopterygota</taxon>
        <taxon>Coleoptera</taxon>
        <taxon>Polyphaga</taxon>
        <taxon>Scarabaeiformia</taxon>
        <taxon>Scarabaeidae</taxon>
        <taxon>Melolonthinae</taxon>
        <taxon>Holotrichia</taxon>
    </lineage>
</organism>
<keyword evidence="2" id="KW-1185">Reference proteome</keyword>
<dbReference type="EMBL" id="CM043021">
    <property type="protein sequence ID" value="KAI4457956.1"/>
    <property type="molecule type" value="Genomic_DNA"/>
</dbReference>
<sequence>MPRRKAKDIPDGWRNYSNIGMMVPNTRFVPFKVPLKEQVCKNHGVEFSPDMLLQYQPKIKLIIDVTNTDYGRYYDPEAFTKRGVRVEKIKCAGGPTNVPSASLVANFFDVVDEFLNDPQTSHNSLIGVHCTHGLNRTGYFICKYMINKLGIQPERAIASFQTARGHPIERKQIIDNILQTSYM</sequence>
<name>A0ACB9STM2_HOLOL</name>
<gene>
    <name evidence="1" type="ORF">MML48_7g00001370</name>
</gene>
<accession>A0ACB9STM2</accession>
<dbReference type="Proteomes" id="UP001056778">
    <property type="component" value="Chromosome 7"/>
</dbReference>
<protein>
    <submittedName>
        <fullName evidence="1">Mrna-capping enzyme</fullName>
    </submittedName>
</protein>